<feature type="compositionally biased region" description="Polar residues" evidence="1">
    <location>
        <begin position="858"/>
        <end position="895"/>
    </location>
</feature>
<dbReference type="EMBL" id="LATX01001591">
    <property type="protein sequence ID" value="KTB40297.1"/>
    <property type="molecule type" value="Genomic_DNA"/>
</dbReference>
<evidence type="ECO:0000313" key="3">
    <source>
        <dbReference type="Proteomes" id="UP000054988"/>
    </source>
</evidence>
<feature type="region of interest" description="Disordered" evidence="1">
    <location>
        <begin position="933"/>
        <end position="967"/>
    </location>
</feature>
<feature type="compositionally biased region" description="Pro residues" evidence="1">
    <location>
        <begin position="455"/>
        <end position="466"/>
    </location>
</feature>
<feature type="region of interest" description="Disordered" evidence="1">
    <location>
        <begin position="311"/>
        <end position="345"/>
    </location>
</feature>
<feature type="region of interest" description="Disordered" evidence="1">
    <location>
        <begin position="361"/>
        <end position="483"/>
    </location>
</feature>
<dbReference type="eggNOG" id="ENOG502S0RX">
    <property type="taxonomic scope" value="Eukaryota"/>
</dbReference>
<feature type="region of interest" description="Disordered" evidence="1">
    <location>
        <begin position="782"/>
        <end position="906"/>
    </location>
</feature>
<evidence type="ECO:0000256" key="1">
    <source>
        <dbReference type="SAM" id="MobiDB-lite"/>
    </source>
</evidence>
<proteinExistence type="predicted"/>
<dbReference type="Proteomes" id="UP000054988">
    <property type="component" value="Unassembled WGS sequence"/>
</dbReference>
<evidence type="ECO:0000313" key="2">
    <source>
        <dbReference type="EMBL" id="KTB40297.1"/>
    </source>
</evidence>
<protein>
    <submittedName>
        <fullName evidence="2">Uncharacterized protein</fullName>
    </submittedName>
</protein>
<comment type="caution">
    <text evidence="2">The sequence shown here is derived from an EMBL/GenBank/DDBJ whole genome shotgun (WGS) entry which is preliminary data.</text>
</comment>
<feature type="compositionally biased region" description="Low complexity" evidence="1">
    <location>
        <begin position="472"/>
        <end position="483"/>
    </location>
</feature>
<feature type="compositionally biased region" description="Polar residues" evidence="1">
    <location>
        <begin position="820"/>
        <end position="848"/>
    </location>
</feature>
<sequence length="967" mass="105681">MRDVDSPPDTPLTMTSTLEHATSTIDDLTLALANFSRLPSPEPPSVLDCCCGREDCEHAQTWHAVKARLESRLTLSAEIGQALLQRSEAFSRRNEALLNRHSQKTSEGGYTSEDDTDFQEEESRISQLLREKNDLERRLTQALVNSEVTEVSNKTLLQELQDAKLTISRLSSNHARSAGWENRLSAAMKERDDMQQERDFESQRARLAESRFAALKDKTSKLQAEVRRLQDDLQEKRQHRLECSESIIQGARSHIQSLHDALGNTAASDQSEITRVLESLVDDNEALKRDNTELQTLLAQSRDDLNALQQEVEESRAALSSPRSISRAPTPLSPHPPHLRHHAYSGSVPSSLFREQLAPISRPASQDWRSPRSFEPLTPETNNQPLSPTEFTFPRQPPSPYQIEHQTDVEDDESTQPERARSHRPLFLLTRSRGVQTDTYPGLLSPSPALTSSPAPTPSPIPTPSPHDPRSESSSYSESTTSTMSTLVERVSSLLHRMNEADALSLTNRLKRQHLRGADIGHLSRTTVSNILNDVAALRTQFRFLLEDDKLITTCTRKDLRVLFKLFRELFVEMGQMRVTLNDVILDPSIAPKVSELALDPKKAETANAAKEAGGSGGGWMAPISKLFGSPAPRADPSNTSAAAPAGPTGLMRVPSGRRAPRFAPKIAPALAASSTTVNVEFSGAGVGRAITNLSHDGDGTVKVPVPSSSNSVGSSNVMGIFAGAPRPSTPDKEPWVVLPRGPRRVQSTYRPNELFSPASAPRQTLQAEALLNRNRLSRNVDAILDSDQNPASPRDKINEKEEDYVPPLLERTLRRRGLSDSSIHSTLLSNQGDTSMASDTTITSGGEPSTAEPSRGSVLQTLSKKVQSLRTGTSSTTPIAVTSPTPGTSYQDSSPIAERKRKEVNTKGVSGLSSFITSWATTGSVIDPSLAPQTSLLVGSPPRDADLLGRRTPGADSEDGFGRSYY</sequence>
<feature type="region of interest" description="Disordered" evidence="1">
    <location>
        <begin position="98"/>
        <end position="125"/>
    </location>
</feature>
<feature type="compositionally biased region" description="Polar residues" evidence="1">
    <location>
        <begin position="379"/>
        <end position="390"/>
    </location>
</feature>
<feature type="region of interest" description="Disordered" evidence="1">
    <location>
        <begin position="629"/>
        <end position="657"/>
    </location>
</feature>
<accession>A0A0W0FV89</accession>
<feature type="compositionally biased region" description="Low complexity" evidence="1">
    <location>
        <begin position="443"/>
        <end position="454"/>
    </location>
</feature>
<dbReference type="AlphaFoldDB" id="A0A0W0FV89"/>
<gene>
    <name evidence="2" type="ORF">WG66_7119</name>
</gene>
<organism evidence="2 3">
    <name type="scientific">Moniliophthora roreri</name>
    <name type="common">Frosty pod rot fungus</name>
    <name type="synonym">Monilia roreri</name>
    <dbReference type="NCBI Taxonomy" id="221103"/>
    <lineage>
        <taxon>Eukaryota</taxon>
        <taxon>Fungi</taxon>
        <taxon>Dikarya</taxon>
        <taxon>Basidiomycota</taxon>
        <taxon>Agaricomycotina</taxon>
        <taxon>Agaricomycetes</taxon>
        <taxon>Agaricomycetidae</taxon>
        <taxon>Agaricales</taxon>
        <taxon>Marasmiineae</taxon>
        <taxon>Marasmiaceae</taxon>
        <taxon>Moniliophthora</taxon>
    </lineage>
</organism>
<reference evidence="2 3" key="1">
    <citation type="submission" date="2015-12" db="EMBL/GenBank/DDBJ databases">
        <title>Draft genome sequence of Moniliophthora roreri, the causal agent of frosty pod rot of cacao.</title>
        <authorList>
            <person name="Aime M.C."/>
            <person name="Diaz-Valderrama J.R."/>
            <person name="Kijpornyongpan T."/>
            <person name="Phillips-Mora W."/>
        </authorList>
    </citation>
    <scope>NUCLEOTIDE SEQUENCE [LARGE SCALE GENOMIC DNA]</scope>
    <source>
        <strain evidence="2 3">MCA 2952</strain>
    </source>
</reference>
<name>A0A0W0FV89_MONRR</name>